<organism evidence="2 3">
    <name type="scientific">Hymenobacter bucti</name>
    <dbReference type="NCBI Taxonomy" id="1844114"/>
    <lineage>
        <taxon>Bacteria</taxon>
        <taxon>Pseudomonadati</taxon>
        <taxon>Bacteroidota</taxon>
        <taxon>Cytophagia</taxon>
        <taxon>Cytophagales</taxon>
        <taxon>Hymenobacteraceae</taxon>
        <taxon>Hymenobacter</taxon>
    </lineage>
</organism>
<keyword evidence="3" id="KW-1185">Reference proteome</keyword>
<name>A0ABW4QYU6_9BACT</name>
<keyword evidence="1" id="KW-0472">Membrane</keyword>
<dbReference type="EMBL" id="JBHUFD010000018">
    <property type="protein sequence ID" value="MFD1874787.1"/>
    <property type="molecule type" value="Genomic_DNA"/>
</dbReference>
<dbReference type="RefSeq" id="WP_382319454.1">
    <property type="nucleotide sequence ID" value="NZ_JBHUIA010000002.1"/>
</dbReference>
<gene>
    <name evidence="2" type="ORF">ACFSDX_20290</name>
</gene>
<keyword evidence="1" id="KW-1133">Transmembrane helix</keyword>
<dbReference type="Proteomes" id="UP001597197">
    <property type="component" value="Unassembled WGS sequence"/>
</dbReference>
<proteinExistence type="predicted"/>
<protein>
    <submittedName>
        <fullName evidence="2">Uncharacterized protein</fullName>
    </submittedName>
</protein>
<evidence type="ECO:0000256" key="1">
    <source>
        <dbReference type="SAM" id="Phobius"/>
    </source>
</evidence>
<sequence length="42" mass="4628">MTSLNTSTAEEPILAEERRDNRIVALVMSATVLVSLVLLYAH</sequence>
<keyword evidence="1" id="KW-0812">Transmembrane</keyword>
<feature type="transmembrane region" description="Helical" evidence="1">
    <location>
        <begin position="23"/>
        <end position="41"/>
    </location>
</feature>
<comment type="caution">
    <text evidence="2">The sequence shown here is derived from an EMBL/GenBank/DDBJ whole genome shotgun (WGS) entry which is preliminary data.</text>
</comment>
<evidence type="ECO:0000313" key="2">
    <source>
        <dbReference type="EMBL" id="MFD1874787.1"/>
    </source>
</evidence>
<reference evidence="3" key="1">
    <citation type="journal article" date="2019" name="Int. J. Syst. Evol. Microbiol.">
        <title>The Global Catalogue of Microorganisms (GCM) 10K type strain sequencing project: providing services to taxonomists for standard genome sequencing and annotation.</title>
        <authorList>
            <consortium name="The Broad Institute Genomics Platform"/>
            <consortium name="The Broad Institute Genome Sequencing Center for Infectious Disease"/>
            <person name="Wu L."/>
            <person name="Ma J."/>
        </authorList>
    </citation>
    <scope>NUCLEOTIDE SEQUENCE [LARGE SCALE GENOMIC DNA]</scope>
    <source>
        <strain evidence="3">CGMCC 1.15795</strain>
    </source>
</reference>
<evidence type="ECO:0000313" key="3">
    <source>
        <dbReference type="Proteomes" id="UP001597197"/>
    </source>
</evidence>
<accession>A0ABW4QYU6</accession>